<feature type="transmembrane region" description="Helical" evidence="7">
    <location>
        <begin position="119"/>
        <end position="137"/>
    </location>
</feature>
<feature type="transmembrane region" description="Helical" evidence="7">
    <location>
        <begin position="304"/>
        <end position="325"/>
    </location>
</feature>
<evidence type="ECO:0000313" key="9">
    <source>
        <dbReference type="EMBL" id="RNL80600.1"/>
    </source>
</evidence>
<feature type="transmembrane region" description="Helical" evidence="7">
    <location>
        <begin position="275"/>
        <end position="298"/>
    </location>
</feature>
<dbReference type="Proteomes" id="UP000269198">
    <property type="component" value="Unassembled WGS sequence"/>
</dbReference>
<dbReference type="Pfam" id="PF07690">
    <property type="entry name" value="MFS_1"/>
    <property type="match status" value="1"/>
</dbReference>
<dbReference type="PROSITE" id="PS50850">
    <property type="entry name" value="MFS"/>
    <property type="match status" value="1"/>
</dbReference>
<keyword evidence="10" id="KW-1185">Reference proteome</keyword>
<feature type="transmembrane region" description="Helical" evidence="7">
    <location>
        <begin position="367"/>
        <end position="391"/>
    </location>
</feature>
<feature type="transmembrane region" description="Helical" evidence="7">
    <location>
        <begin position="443"/>
        <end position="463"/>
    </location>
</feature>
<comment type="subcellular location">
    <subcellularLocation>
        <location evidence="1">Cell membrane</location>
        <topology evidence="1">Multi-pass membrane protein</topology>
    </subcellularLocation>
</comment>
<organism evidence="9 10">
    <name type="scientific">Halostreptopolyspora alba</name>
    <dbReference type="NCBI Taxonomy" id="2487137"/>
    <lineage>
        <taxon>Bacteria</taxon>
        <taxon>Bacillati</taxon>
        <taxon>Actinomycetota</taxon>
        <taxon>Actinomycetes</taxon>
        <taxon>Streptosporangiales</taxon>
        <taxon>Nocardiopsidaceae</taxon>
        <taxon>Halostreptopolyspora</taxon>
    </lineage>
</organism>
<feature type="transmembrane region" description="Helical" evidence="7">
    <location>
        <begin position="173"/>
        <end position="194"/>
    </location>
</feature>
<protein>
    <submittedName>
        <fullName evidence="9">DHA2 family efflux MFS transporter permease subunit</fullName>
    </submittedName>
</protein>
<dbReference type="NCBIfam" id="TIGR00711">
    <property type="entry name" value="efflux_EmrB"/>
    <property type="match status" value="1"/>
</dbReference>
<sequence length="503" mass="51243">MSTEPAGEGIVWGTARARWVLLATVVGSGLAFLDASTVNVALPAIGGDLDTGVAGLQWVLNAYTLALAALIPMGGSLADRFGRRRLFQIGVSWFGLASLLCGLAPTADVLALARGLQGIGGALLTPGSLAILQAAFVRGDRARAIGAWSGLSGIAAALGPVVGGWLIDALSWRWIFFTNLPLVVVVLLVTAWHVPESRDTQAPDHFDVPGAVLVAAGLGSLSWALIGAGEAGFGASQLGLVTAGLLALVAFVVVQARSRYPMMPLSLFGNRQFTAANVVTLAVYAALSGMMFLLVIYLQRVGGYSALQAGAALLPVTALMLLFSARAGQLAERIGPRWPMTAGPLVMSGGMLLLARTGAGTGYWTTVLPAVVVFGAGLALTVAPLTATALAGVPQRHSGLASAINNALSRGAGLLAVAVLPVAAGLSGASYRDPELFADGFRIAMLICAGVTAVGGLLAVALVSDRIDDATAPACPASAMPRDHHCAVDGPPIEATEEPVRPE</sequence>
<reference evidence="9 10" key="1">
    <citation type="submission" date="2018-11" db="EMBL/GenBank/DDBJ databases">
        <title>The genome draft of YIM 96095.</title>
        <authorList>
            <person name="Tang S.-K."/>
            <person name="Chunyu W.-X."/>
            <person name="Feng Y.-Z."/>
        </authorList>
    </citation>
    <scope>NUCLEOTIDE SEQUENCE [LARGE SCALE GENOMIC DNA]</scope>
    <source>
        <strain evidence="9 10">YIM 96095</strain>
    </source>
</reference>
<dbReference type="PANTHER" id="PTHR42718">
    <property type="entry name" value="MAJOR FACILITATOR SUPERFAMILY MULTIDRUG TRANSPORTER MFSC"/>
    <property type="match status" value="1"/>
</dbReference>
<dbReference type="CDD" id="cd17321">
    <property type="entry name" value="MFS_MMR_MDR_like"/>
    <property type="match status" value="1"/>
</dbReference>
<gene>
    <name evidence="9" type="ORF">EFW17_22915</name>
</gene>
<dbReference type="PANTHER" id="PTHR42718:SF42">
    <property type="entry name" value="EXPORT PROTEIN"/>
    <property type="match status" value="1"/>
</dbReference>
<feature type="transmembrane region" description="Helical" evidence="7">
    <location>
        <begin position="337"/>
        <end position="355"/>
    </location>
</feature>
<dbReference type="GO" id="GO:0005886">
    <property type="term" value="C:plasma membrane"/>
    <property type="evidence" value="ECO:0007669"/>
    <property type="project" value="UniProtKB-SubCell"/>
</dbReference>
<dbReference type="Gene3D" id="1.20.1250.20">
    <property type="entry name" value="MFS general substrate transporter like domains"/>
    <property type="match status" value="1"/>
</dbReference>
<feature type="transmembrane region" description="Helical" evidence="7">
    <location>
        <begin position="58"/>
        <end position="78"/>
    </location>
</feature>
<feature type="transmembrane region" description="Helical" evidence="7">
    <location>
        <begin position="20"/>
        <end position="46"/>
    </location>
</feature>
<comment type="caution">
    <text evidence="9">The sequence shown here is derived from an EMBL/GenBank/DDBJ whole genome shotgun (WGS) entry which is preliminary data.</text>
</comment>
<evidence type="ECO:0000256" key="4">
    <source>
        <dbReference type="ARBA" id="ARBA00022692"/>
    </source>
</evidence>
<evidence type="ECO:0000256" key="5">
    <source>
        <dbReference type="ARBA" id="ARBA00022989"/>
    </source>
</evidence>
<dbReference type="PRINTS" id="PR01036">
    <property type="entry name" value="TCRTETB"/>
</dbReference>
<evidence type="ECO:0000256" key="7">
    <source>
        <dbReference type="SAM" id="Phobius"/>
    </source>
</evidence>
<dbReference type="InterPro" id="IPR020846">
    <property type="entry name" value="MFS_dom"/>
</dbReference>
<dbReference type="InterPro" id="IPR011701">
    <property type="entry name" value="MFS"/>
</dbReference>
<keyword evidence="6 7" id="KW-0472">Membrane</keyword>
<proteinExistence type="predicted"/>
<evidence type="ECO:0000313" key="10">
    <source>
        <dbReference type="Proteomes" id="UP000269198"/>
    </source>
</evidence>
<dbReference type="SUPFAM" id="SSF103473">
    <property type="entry name" value="MFS general substrate transporter"/>
    <property type="match status" value="1"/>
</dbReference>
<evidence type="ECO:0000259" key="8">
    <source>
        <dbReference type="PROSITE" id="PS50850"/>
    </source>
</evidence>
<dbReference type="RefSeq" id="WP_123203517.1">
    <property type="nucleotide sequence ID" value="NZ_RJMB01000037.1"/>
</dbReference>
<keyword evidence="4 7" id="KW-0812">Transmembrane</keyword>
<evidence type="ECO:0000256" key="1">
    <source>
        <dbReference type="ARBA" id="ARBA00004651"/>
    </source>
</evidence>
<keyword evidence="2" id="KW-0813">Transport</keyword>
<keyword evidence="5 7" id="KW-1133">Transmembrane helix</keyword>
<feature type="transmembrane region" description="Helical" evidence="7">
    <location>
        <begin position="206"/>
        <end position="226"/>
    </location>
</feature>
<evidence type="ECO:0000256" key="2">
    <source>
        <dbReference type="ARBA" id="ARBA00022448"/>
    </source>
</evidence>
<dbReference type="AlphaFoldDB" id="A0A3N0DYB5"/>
<feature type="domain" description="Major facilitator superfamily (MFS) profile" evidence="8">
    <location>
        <begin position="20"/>
        <end position="467"/>
    </location>
</feature>
<dbReference type="InterPro" id="IPR004638">
    <property type="entry name" value="EmrB-like"/>
</dbReference>
<name>A0A3N0DYB5_9ACTN</name>
<feature type="transmembrane region" description="Helical" evidence="7">
    <location>
        <begin position="412"/>
        <end position="431"/>
    </location>
</feature>
<dbReference type="EMBL" id="RJMB01000037">
    <property type="protein sequence ID" value="RNL80600.1"/>
    <property type="molecule type" value="Genomic_DNA"/>
</dbReference>
<dbReference type="GO" id="GO:0022857">
    <property type="term" value="F:transmembrane transporter activity"/>
    <property type="evidence" value="ECO:0007669"/>
    <property type="project" value="InterPro"/>
</dbReference>
<feature type="transmembrane region" description="Helical" evidence="7">
    <location>
        <begin position="232"/>
        <end position="254"/>
    </location>
</feature>
<feature type="transmembrane region" description="Helical" evidence="7">
    <location>
        <begin position="90"/>
        <end position="113"/>
    </location>
</feature>
<dbReference type="InterPro" id="IPR036259">
    <property type="entry name" value="MFS_trans_sf"/>
</dbReference>
<keyword evidence="3" id="KW-1003">Cell membrane</keyword>
<feature type="transmembrane region" description="Helical" evidence="7">
    <location>
        <begin position="144"/>
        <end position="167"/>
    </location>
</feature>
<dbReference type="OrthoDB" id="7375466at2"/>
<accession>A0A3N0DYB5</accession>
<evidence type="ECO:0000256" key="3">
    <source>
        <dbReference type="ARBA" id="ARBA00022475"/>
    </source>
</evidence>
<evidence type="ECO:0000256" key="6">
    <source>
        <dbReference type="ARBA" id="ARBA00023136"/>
    </source>
</evidence>
<dbReference type="Gene3D" id="1.20.1720.10">
    <property type="entry name" value="Multidrug resistance protein D"/>
    <property type="match status" value="1"/>
</dbReference>